<evidence type="ECO:0000256" key="7">
    <source>
        <dbReference type="ARBA" id="ARBA00024211"/>
    </source>
</evidence>
<keyword evidence="3" id="KW-1003">Cell membrane</keyword>
<dbReference type="Proteomes" id="UP000829196">
    <property type="component" value="Unassembled WGS sequence"/>
</dbReference>
<dbReference type="PANTHER" id="PTHR31083:SF5">
    <property type="entry name" value="PROTEIN SOSEKI 1"/>
    <property type="match status" value="1"/>
</dbReference>
<dbReference type="PANTHER" id="PTHR31083">
    <property type="entry name" value="UPSTREAM OF FLC PROTEIN (DUF966)"/>
    <property type="match status" value="1"/>
</dbReference>
<keyword evidence="11" id="KW-1185">Reference proteome</keyword>
<organism evidence="10 11">
    <name type="scientific">Dendrobium nobile</name>
    <name type="common">Orchid</name>
    <dbReference type="NCBI Taxonomy" id="94219"/>
    <lineage>
        <taxon>Eukaryota</taxon>
        <taxon>Viridiplantae</taxon>
        <taxon>Streptophyta</taxon>
        <taxon>Embryophyta</taxon>
        <taxon>Tracheophyta</taxon>
        <taxon>Spermatophyta</taxon>
        <taxon>Magnoliopsida</taxon>
        <taxon>Liliopsida</taxon>
        <taxon>Asparagales</taxon>
        <taxon>Orchidaceae</taxon>
        <taxon>Epidendroideae</taxon>
        <taxon>Malaxideae</taxon>
        <taxon>Dendrobiinae</taxon>
        <taxon>Dendrobium</taxon>
    </lineage>
</organism>
<keyword evidence="5" id="KW-0472">Membrane</keyword>
<proteinExistence type="inferred from homology"/>
<dbReference type="InterPro" id="IPR048351">
    <property type="entry name" value="SOK_DIX"/>
</dbReference>
<dbReference type="GO" id="GO:0005886">
    <property type="term" value="C:plasma membrane"/>
    <property type="evidence" value="ECO:0007669"/>
    <property type="project" value="UniProtKB-SubCell"/>
</dbReference>
<dbReference type="OrthoDB" id="1907705at2759"/>
<feature type="region of interest" description="Disordered" evidence="8">
    <location>
        <begin position="271"/>
        <end position="307"/>
    </location>
</feature>
<dbReference type="GO" id="GO:0051258">
    <property type="term" value="P:protein polymerization"/>
    <property type="evidence" value="ECO:0007669"/>
    <property type="project" value="UniProtKB-ARBA"/>
</dbReference>
<reference evidence="10" key="1">
    <citation type="journal article" date="2022" name="Front. Genet.">
        <title>Chromosome-Scale Assembly of the Dendrobium nobile Genome Provides Insights Into the Molecular Mechanism of the Biosynthesis of the Medicinal Active Ingredient of Dendrobium.</title>
        <authorList>
            <person name="Xu Q."/>
            <person name="Niu S.-C."/>
            <person name="Li K.-L."/>
            <person name="Zheng P.-J."/>
            <person name="Zhang X.-J."/>
            <person name="Jia Y."/>
            <person name="Liu Y."/>
            <person name="Niu Y.-X."/>
            <person name="Yu L.-H."/>
            <person name="Chen D.-F."/>
            <person name="Zhang G.-Q."/>
        </authorList>
    </citation>
    <scope>NUCLEOTIDE SEQUENCE</scope>
    <source>
        <tissue evidence="10">Leaf</tissue>
    </source>
</reference>
<sequence length="307" mass="34339">MHGAYIRDGDGGRAVKAAMDPLKRRSAEARRANVIYFLNRNGHIEHPHLIRIHHFCHSGVHLRGKNPIFHSLPLLSFYNPLLCLLYFPWLTRIQLLDVKRWLSELRGKEMPDSFTWSYQRRYKEGFVWQDLVDDDLITPISNYEYVLLGSLHLSASSIPAEAAVAVPTTTTTATNAESKSDFFPFPEVDTSPEKDELFVVDSVSTALKPPDEEPLPKEKVEDLGKSPAIVAGGRRYSWRASYLLRNFLTCSAVETADSAVLDTPRRIIAAAGGNGADHRPHGQVTKTVGSTRSFPRRHSSDGCNNST</sequence>
<evidence type="ECO:0000256" key="2">
    <source>
        <dbReference type="ARBA" id="ARBA00022473"/>
    </source>
</evidence>
<dbReference type="EMBL" id="JAGYWB010000003">
    <property type="protein sequence ID" value="KAI0527452.1"/>
    <property type="molecule type" value="Genomic_DNA"/>
</dbReference>
<keyword evidence="4" id="KW-0132">Cell division</keyword>
<evidence type="ECO:0000313" key="11">
    <source>
        <dbReference type="Proteomes" id="UP000829196"/>
    </source>
</evidence>
<evidence type="ECO:0000256" key="6">
    <source>
        <dbReference type="ARBA" id="ARBA00023306"/>
    </source>
</evidence>
<keyword evidence="6" id="KW-0131">Cell cycle</keyword>
<dbReference type="InterPro" id="IPR010369">
    <property type="entry name" value="SOK"/>
</dbReference>
<dbReference type="GO" id="GO:0051301">
    <property type="term" value="P:cell division"/>
    <property type="evidence" value="ECO:0007669"/>
    <property type="project" value="UniProtKB-KW"/>
</dbReference>
<evidence type="ECO:0000259" key="9">
    <source>
        <dbReference type="Pfam" id="PF06136"/>
    </source>
</evidence>
<comment type="caution">
    <text evidence="10">The sequence shown here is derived from an EMBL/GenBank/DDBJ whole genome shotgun (WGS) entry which is preliminary data.</text>
</comment>
<feature type="domain" description="SOSEKI DIX-like" evidence="9">
    <location>
        <begin position="93"/>
        <end position="150"/>
    </location>
</feature>
<comment type="subcellular location">
    <subcellularLocation>
        <location evidence="1">Cell membrane</location>
        <topology evidence="1">Peripheral membrane protein</topology>
        <orientation evidence="1">Cytoplasmic side</orientation>
    </subcellularLocation>
</comment>
<evidence type="ECO:0000256" key="3">
    <source>
        <dbReference type="ARBA" id="ARBA00022475"/>
    </source>
</evidence>
<dbReference type="Pfam" id="PF06136">
    <property type="entry name" value="SOK"/>
    <property type="match status" value="1"/>
</dbReference>
<accession>A0A8T3C8L6</accession>
<evidence type="ECO:0000256" key="4">
    <source>
        <dbReference type="ARBA" id="ARBA00022618"/>
    </source>
</evidence>
<name>A0A8T3C8L6_DENNO</name>
<evidence type="ECO:0000256" key="5">
    <source>
        <dbReference type="ARBA" id="ARBA00023136"/>
    </source>
</evidence>
<feature type="compositionally biased region" description="Polar residues" evidence="8">
    <location>
        <begin position="284"/>
        <end position="293"/>
    </location>
</feature>
<evidence type="ECO:0000256" key="8">
    <source>
        <dbReference type="SAM" id="MobiDB-lite"/>
    </source>
</evidence>
<protein>
    <recommendedName>
        <fullName evidence="9">SOSEKI DIX-like domain-containing protein</fullName>
    </recommendedName>
</protein>
<dbReference type="AlphaFoldDB" id="A0A8T3C8L6"/>
<dbReference type="SMR" id="A0A8T3C8L6"/>
<keyword evidence="2" id="KW-0217">Developmental protein</keyword>
<gene>
    <name evidence="10" type="ORF">KFK09_003053</name>
</gene>
<evidence type="ECO:0000313" key="10">
    <source>
        <dbReference type="EMBL" id="KAI0527452.1"/>
    </source>
</evidence>
<comment type="similarity">
    <text evidence="7">Belongs to the SOSEKI family.</text>
</comment>
<evidence type="ECO:0000256" key="1">
    <source>
        <dbReference type="ARBA" id="ARBA00004413"/>
    </source>
</evidence>